<organism evidence="2 3">
    <name type="scientific">Scophthalmus maximus</name>
    <name type="common">Turbot</name>
    <name type="synonym">Psetta maxima</name>
    <dbReference type="NCBI Taxonomy" id="52904"/>
    <lineage>
        <taxon>Eukaryota</taxon>
        <taxon>Metazoa</taxon>
        <taxon>Chordata</taxon>
        <taxon>Craniata</taxon>
        <taxon>Vertebrata</taxon>
        <taxon>Euteleostomi</taxon>
        <taxon>Actinopterygii</taxon>
        <taxon>Neopterygii</taxon>
        <taxon>Teleostei</taxon>
        <taxon>Neoteleostei</taxon>
        <taxon>Acanthomorphata</taxon>
        <taxon>Carangaria</taxon>
        <taxon>Pleuronectiformes</taxon>
        <taxon>Pleuronectoidei</taxon>
        <taxon>Scophthalmidae</taxon>
        <taxon>Scophthalmus</taxon>
    </lineage>
</organism>
<dbReference type="SUPFAM" id="SSF50630">
    <property type="entry name" value="Acid proteases"/>
    <property type="match status" value="1"/>
</dbReference>
<evidence type="ECO:0000313" key="3">
    <source>
        <dbReference type="Proteomes" id="UP000694558"/>
    </source>
</evidence>
<protein>
    <recommendedName>
        <fullName evidence="1">Peptidase A1 domain-containing protein</fullName>
    </recommendedName>
</protein>
<dbReference type="Gene3D" id="2.40.70.10">
    <property type="entry name" value="Acid Proteases"/>
    <property type="match status" value="1"/>
</dbReference>
<dbReference type="Ensembl" id="ENSSMAT00000000705.2">
    <property type="protein sequence ID" value="ENSSMAP00000000686.2"/>
    <property type="gene ID" value="ENSSMAG00000000433.2"/>
</dbReference>
<dbReference type="Pfam" id="PF00026">
    <property type="entry name" value="Asp"/>
    <property type="match status" value="1"/>
</dbReference>
<reference evidence="2" key="1">
    <citation type="submission" date="2023-05" db="EMBL/GenBank/DDBJ databases">
        <title>High-quality long-read genome of Scophthalmus maximus.</title>
        <authorList>
            <person name="Lien S."/>
            <person name="Martinez P."/>
        </authorList>
    </citation>
    <scope>NUCLEOTIDE SEQUENCE [LARGE SCALE GENOMIC DNA]</scope>
</reference>
<reference evidence="2" key="2">
    <citation type="submission" date="2025-08" db="UniProtKB">
        <authorList>
            <consortium name="Ensembl"/>
        </authorList>
    </citation>
    <scope>IDENTIFICATION</scope>
</reference>
<dbReference type="PROSITE" id="PS51767">
    <property type="entry name" value="PEPTIDASE_A1"/>
    <property type="match status" value="1"/>
</dbReference>
<evidence type="ECO:0000259" key="1">
    <source>
        <dbReference type="PROSITE" id="PS51767"/>
    </source>
</evidence>
<dbReference type="InterPro" id="IPR021109">
    <property type="entry name" value="Peptidase_aspartic_dom_sf"/>
</dbReference>
<sequence>MKFKVFFIRGRNSSTLTRTSVHSLLSGLLLTYYDVIATLTPSQYFQILFDTGSSDPWLPSVSCSSSCGKNHDNKSDTISVIYNI</sequence>
<name>A0A8D2ZE05_SCOMX</name>
<proteinExistence type="predicted"/>
<dbReference type="AlphaFoldDB" id="A0A8D2ZE05"/>
<feature type="domain" description="Peptidase A1" evidence="1">
    <location>
        <begin position="32"/>
        <end position="84"/>
    </location>
</feature>
<dbReference type="InterPro" id="IPR033121">
    <property type="entry name" value="PEPTIDASE_A1"/>
</dbReference>
<evidence type="ECO:0000313" key="2">
    <source>
        <dbReference type="Ensembl" id="ENSSMAP00000000686.2"/>
    </source>
</evidence>
<dbReference type="Proteomes" id="UP000694558">
    <property type="component" value="Chromosome 6"/>
</dbReference>
<accession>A0A8D2ZE05</accession>